<protein>
    <submittedName>
        <fullName evidence="4">Conotoxin</fullName>
    </submittedName>
</protein>
<proteinExistence type="predicted"/>
<accession>A0AAU8GUQ7</accession>
<dbReference type="GO" id="GO:0008200">
    <property type="term" value="F:ion channel inhibitor activity"/>
    <property type="evidence" value="ECO:0007669"/>
    <property type="project" value="InterPro"/>
</dbReference>
<dbReference type="GO" id="GO:0005576">
    <property type="term" value="C:extracellular region"/>
    <property type="evidence" value="ECO:0007669"/>
    <property type="project" value="UniProtKB-SubCell"/>
</dbReference>
<name>A0AAU8GUQ7_9BACT</name>
<feature type="signal peptide" evidence="3">
    <location>
        <begin position="1"/>
        <end position="23"/>
    </location>
</feature>
<sequence length="80" mass="8737">MVRKLFLIAVCFVVFVISGFAVTQNQDTATASQRVDYCLAMNSDGKIETMIAVKPCTPSGWWCTSNSQCCSGRCTNNVCD</sequence>
<dbReference type="KEGG" id="taut:V4D30_07210"/>
<evidence type="ECO:0000256" key="3">
    <source>
        <dbReference type="SAM" id="SignalP"/>
    </source>
</evidence>
<feature type="chain" id="PRO_5043650173" evidence="3">
    <location>
        <begin position="24"/>
        <end position="80"/>
    </location>
</feature>
<keyword evidence="2" id="KW-0964">Secreted</keyword>
<organism evidence="4">
    <name type="scientific">Thermodesulfovibrio autotrophicus</name>
    <dbReference type="NCBI Taxonomy" id="3118333"/>
    <lineage>
        <taxon>Bacteria</taxon>
        <taxon>Pseudomonadati</taxon>
        <taxon>Nitrospirota</taxon>
        <taxon>Thermodesulfovibrionia</taxon>
        <taxon>Thermodesulfovibrionales</taxon>
        <taxon>Thermodesulfovibrionaceae</taxon>
        <taxon>Thermodesulfovibrio</taxon>
    </lineage>
</organism>
<evidence type="ECO:0000256" key="1">
    <source>
        <dbReference type="ARBA" id="ARBA00004613"/>
    </source>
</evidence>
<dbReference type="RefSeq" id="WP_353683663.1">
    <property type="nucleotide sequence ID" value="NZ_CP144373.1"/>
</dbReference>
<dbReference type="Pfam" id="PF02950">
    <property type="entry name" value="Conotoxin"/>
    <property type="match status" value="1"/>
</dbReference>
<dbReference type="EMBL" id="CP144373">
    <property type="protein sequence ID" value="XCH46124.1"/>
    <property type="molecule type" value="Genomic_DNA"/>
</dbReference>
<dbReference type="AlphaFoldDB" id="A0AAU8GUQ7"/>
<comment type="subcellular location">
    <subcellularLocation>
        <location evidence="1">Secreted</location>
    </subcellularLocation>
</comment>
<reference evidence="4" key="1">
    <citation type="submission" date="2024-01" db="EMBL/GenBank/DDBJ databases">
        <title>The first autotrophic representatives of the genus Thermodesulfovibrio.</title>
        <authorList>
            <person name="Maltseva A.I."/>
            <person name="Elcheninov A.G."/>
            <person name="Kublanov I.V."/>
            <person name="Lebedinsky A.V."/>
            <person name="Frolov E.N."/>
        </authorList>
    </citation>
    <scope>NUCLEOTIDE SEQUENCE</scope>
    <source>
        <strain evidence="4">3907-1M</strain>
    </source>
</reference>
<dbReference type="InterPro" id="IPR004214">
    <property type="entry name" value="Conotoxin"/>
</dbReference>
<evidence type="ECO:0000313" key="4">
    <source>
        <dbReference type="EMBL" id="XCH46124.1"/>
    </source>
</evidence>
<evidence type="ECO:0000256" key="2">
    <source>
        <dbReference type="ARBA" id="ARBA00022525"/>
    </source>
</evidence>
<keyword evidence="3" id="KW-0732">Signal</keyword>
<gene>
    <name evidence="4" type="ORF">V4D30_07210</name>
</gene>